<gene>
    <name evidence="6" type="ORF">FIM25_06325</name>
</gene>
<keyword evidence="2" id="KW-0863">Zinc-finger</keyword>
<dbReference type="AlphaFoldDB" id="A0A5Q4VDH3"/>
<evidence type="ECO:0000259" key="5">
    <source>
        <dbReference type="Pfam" id="PF01258"/>
    </source>
</evidence>
<keyword evidence="1" id="KW-0479">Metal-binding</keyword>
<dbReference type="InterPro" id="IPR037187">
    <property type="entry name" value="DnaK_N"/>
</dbReference>
<proteinExistence type="predicted"/>
<keyword evidence="7" id="KW-1185">Reference proteome</keyword>
<dbReference type="PANTHER" id="PTHR33823:SF2">
    <property type="entry name" value="RNA POLYMERASE-BINDING TRANSCRIPTION FACTOR DKSA"/>
    <property type="match status" value="1"/>
</dbReference>
<evidence type="ECO:0000313" key="7">
    <source>
        <dbReference type="Proteomes" id="UP000321899"/>
    </source>
</evidence>
<dbReference type="Proteomes" id="UP000321899">
    <property type="component" value="Unassembled WGS sequence"/>
</dbReference>
<feature type="zinc finger region" description="dksA C4-type" evidence="4">
    <location>
        <begin position="105"/>
        <end position="129"/>
    </location>
</feature>
<feature type="domain" description="Zinc finger DksA/TraR C4-type" evidence="5">
    <location>
        <begin position="100"/>
        <end position="134"/>
    </location>
</feature>
<dbReference type="OrthoDB" id="9803742at2"/>
<dbReference type="InterPro" id="IPR000962">
    <property type="entry name" value="Znf_DskA_TraR"/>
</dbReference>
<reference evidence="6 7" key="1">
    <citation type="submission" date="2019-06" db="EMBL/GenBank/DDBJ databases">
        <title>Desulfobotulus mexicanus sp. nov., a novel sulfate-reducing bacterium isolated from the sediment of an alkaline crater lake in Mexico.</title>
        <authorList>
            <person name="Hirschler-Rea A."/>
        </authorList>
    </citation>
    <scope>NUCLEOTIDE SEQUENCE [LARGE SCALE GENOMIC DNA]</scope>
    <source>
        <strain evidence="6 7">PAR22N</strain>
    </source>
</reference>
<organism evidence="6 7">
    <name type="scientific">Desulfobotulus mexicanus</name>
    <dbReference type="NCBI Taxonomy" id="2586642"/>
    <lineage>
        <taxon>Bacteria</taxon>
        <taxon>Pseudomonadati</taxon>
        <taxon>Thermodesulfobacteriota</taxon>
        <taxon>Desulfobacteria</taxon>
        <taxon>Desulfobacterales</taxon>
        <taxon>Desulfobacteraceae</taxon>
        <taxon>Desulfobotulus</taxon>
    </lineage>
</organism>
<protein>
    <submittedName>
        <fullName evidence="6">RNA polymerase-binding protein DksA</fullName>
    </submittedName>
</protein>
<dbReference type="Gene3D" id="1.20.120.910">
    <property type="entry name" value="DksA, coiled-coil domain"/>
    <property type="match status" value="1"/>
</dbReference>
<dbReference type="EMBL" id="VDMB01000006">
    <property type="protein sequence ID" value="TYT75013.1"/>
    <property type="molecule type" value="Genomic_DNA"/>
</dbReference>
<accession>A0A5Q4VDH3</accession>
<keyword evidence="3" id="KW-0862">Zinc</keyword>
<evidence type="ECO:0000313" key="6">
    <source>
        <dbReference type="EMBL" id="TYT75013.1"/>
    </source>
</evidence>
<evidence type="ECO:0000256" key="3">
    <source>
        <dbReference type="ARBA" id="ARBA00022833"/>
    </source>
</evidence>
<evidence type="ECO:0000256" key="1">
    <source>
        <dbReference type="ARBA" id="ARBA00022723"/>
    </source>
</evidence>
<evidence type="ECO:0000256" key="4">
    <source>
        <dbReference type="PROSITE-ProRule" id="PRU00510"/>
    </source>
</evidence>
<dbReference type="SUPFAM" id="SSF109635">
    <property type="entry name" value="DnaK suppressor protein DksA, alpha-hairpin domain"/>
    <property type="match status" value="1"/>
</dbReference>
<sequence>MKMALSMIVLDAYQLYEDEPYMNERQKAWFRERLMEQRDLLVQEARIRLREIREADMVRVSDMVDRSICETWREQELRVQARFREVLDRNTEALRLIEEGDYGYCCLTGEPIGIPRMLALPDALFSVEAQEFRESNAGYMALLCG</sequence>
<dbReference type="GO" id="GO:0008270">
    <property type="term" value="F:zinc ion binding"/>
    <property type="evidence" value="ECO:0007669"/>
    <property type="project" value="UniProtKB-KW"/>
</dbReference>
<dbReference type="PANTHER" id="PTHR33823">
    <property type="entry name" value="RNA POLYMERASE-BINDING TRANSCRIPTION FACTOR DKSA-RELATED"/>
    <property type="match status" value="1"/>
</dbReference>
<comment type="caution">
    <text evidence="6">The sequence shown here is derived from an EMBL/GenBank/DDBJ whole genome shotgun (WGS) entry which is preliminary data.</text>
</comment>
<evidence type="ECO:0000256" key="2">
    <source>
        <dbReference type="ARBA" id="ARBA00022771"/>
    </source>
</evidence>
<name>A0A5Q4VDH3_9BACT</name>
<dbReference type="SUPFAM" id="SSF57716">
    <property type="entry name" value="Glucocorticoid receptor-like (DNA-binding domain)"/>
    <property type="match status" value="1"/>
</dbReference>
<dbReference type="Pfam" id="PF01258">
    <property type="entry name" value="zf-dskA_traR"/>
    <property type="match status" value="1"/>
</dbReference>
<dbReference type="PROSITE" id="PS51128">
    <property type="entry name" value="ZF_DKSA_2"/>
    <property type="match status" value="1"/>
</dbReference>